<feature type="transmembrane region" description="Helical" evidence="8">
    <location>
        <begin position="71"/>
        <end position="92"/>
    </location>
</feature>
<sequence length="584" mass="63551">MSGIDWLVIGLYFVGLLVVGALFARKNTSASEMFVAGRSSPWWLSGISAYMTMFSAGTFVVWGGITYEFGMVGPVICSVYGIAAFLAGRFFAGRWHDTRLSTAAEFVQLRFGKGSFNFYTLYRGLFLSVHGLSLYALAVMLCPLMPLDEGNFLRDPSTGNLSIDWACTILALIVITYTMIGGLWAVLMTDMLQFIVLSACVIVVVPLIVKLGGSAEHIVANSPEGFFLPTAPGFSWYFLVGWMLVNCFQLGAEWHFIQRHLCVPTAKDSRKAMYLFGWLYLITPFLWMAPPLIFRSIDGSADPQESYILACKAVLPAGLIGLMVAAMFSATASSLSSIMNMFAGVLTDDVYCKRIRPNATEAQSVKAGRVFTLLIGVYMLAGALILPRLGNYRDIIILIGSLIGSSVLLPTLWALFSKRVGQGVVWWTLFGGIGVSLIYKFGFQEGGWFEGIPAFAGIMSFVSAHHRECDLLVGVLAPLIILCIAEFSAKVESMEWKRFQKATARLHTDDLPVAITSSRLPLQVLTWSFGLLAVTMLGLIPFSQQDWAALTAMGLVLSALSAGFAFILGKSGGTESIQSAEGEA</sequence>
<organism evidence="9 10">
    <name type="scientific">Rubellicoccus peritrichatus</name>
    <dbReference type="NCBI Taxonomy" id="3080537"/>
    <lineage>
        <taxon>Bacteria</taxon>
        <taxon>Pseudomonadati</taxon>
        <taxon>Verrucomicrobiota</taxon>
        <taxon>Opitutia</taxon>
        <taxon>Puniceicoccales</taxon>
        <taxon>Cerasicoccaceae</taxon>
        <taxon>Rubellicoccus</taxon>
    </lineage>
</organism>
<keyword evidence="5 8" id="KW-1133">Transmembrane helix</keyword>
<evidence type="ECO:0000256" key="2">
    <source>
        <dbReference type="ARBA" id="ARBA00006434"/>
    </source>
</evidence>
<feature type="transmembrane region" description="Helical" evidence="8">
    <location>
        <begin position="6"/>
        <end position="24"/>
    </location>
</feature>
<gene>
    <name evidence="9" type="ORF">RZN69_11420</name>
</gene>
<dbReference type="InterPro" id="IPR038377">
    <property type="entry name" value="Na/Glc_symporter_sf"/>
</dbReference>
<feature type="transmembrane region" description="Helical" evidence="8">
    <location>
        <begin position="520"/>
        <end position="540"/>
    </location>
</feature>
<proteinExistence type="inferred from homology"/>
<evidence type="ECO:0000256" key="6">
    <source>
        <dbReference type="ARBA" id="ARBA00023136"/>
    </source>
</evidence>
<dbReference type="RefSeq" id="WP_317836294.1">
    <property type="nucleotide sequence ID" value="NZ_CP136920.1"/>
</dbReference>
<protein>
    <recommendedName>
        <fullName evidence="11">Na+:solute symporter</fullName>
    </recommendedName>
</protein>
<feature type="transmembrane region" description="Helical" evidence="8">
    <location>
        <begin position="44"/>
        <end position="65"/>
    </location>
</feature>
<keyword evidence="6 8" id="KW-0472">Membrane</keyword>
<feature type="transmembrane region" description="Helical" evidence="8">
    <location>
        <begin position="194"/>
        <end position="213"/>
    </location>
</feature>
<evidence type="ECO:0008006" key="11">
    <source>
        <dbReference type="Google" id="ProtNLM"/>
    </source>
</evidence>
<dbReference type="InterPro" id="IPR001734">
    <property type="entry name" value="Na/solute_symporter"/>
</dbReference>
<dbReference type="EMBL" id="CP136920">
    <property type="protein sequence ID" value="WOO43698.1"/>
    <property type="molecule type" value="Genomic_DNA"/>
</dbReference>
<feature type="transmembrane region" description="Helical" evidence="8">
    <location>
        <begin position="233"/>
        <end position="252"/>
    </location>
</feature>
<dbReference type="Gene3D" id="1.20.1730.10">
    <property type="entry name" value="Sodium/glucose cotransporter"/>
    <property type="match status" value="1"/>
</dbReference>
<name>A0AAQ3QXI1_9BACT</name>
<evidence type="ECO:0000256" key="5">
    <source>
        <dbReference type="ARBA" id="ARBA00022989"/>
    </source>
</evidence>
<keyword evidence="10" id="KW-1185">Reference proteome</keyword>
<feature type="transmembrane region" description="Helical" evidence="8">
    <location>
        <begin position="161"/>
        <end position="187"/>
    </location>
</feature>
<feature type="transmembrane region" description="Helical" evidence="8">
    <location>
        <begin position="471"/>
        <end position="489"/>
    </location>
</feature>
<evidence type="ECO:0000256" key="4">
    <source>
        <dbReference type="ARBA" id="ARBA00022692"/>
    </source>
</evidence>
<accession>A0AAQ3QXI1</accession>
<dbReference type="Proteomes" id="UP001304300">
    <property type="component" value="Chromosome"/>
</dbReference>
<keyword evidence="4 8" id="KW-0812">Transmembrane</keyword>
<evidence type="ECO:0000256" key="1">
    <source>
        <dbReference type="ARBA" id="ARBA00004141"/>
    </source>
</evidence>
<dbReference type="AlphaFoldDB" id="A0AAQ3QXI1"/>
<feature type="transmembrane region" description="Helical" evidence="8">
    <location>
        <begin position="367"/>
        <end position="389"/>
    </location>
</feature>
<feature type="transmembrane region" description="Helical" evidence="8">
    <location>
        <begin position="313"/>
        <end position="346"/>
    </location>
</feature>
<dbReference type="GO" id="GO:0022857">
    <property type="term" value="F:transmembrane transporter activity"/>
    <property type="evidence" value="ECO:0007669"/>
    <property type="project" value="InterPro"/>
</dbReference>
<evidence type="ECO:0000256" key="7">
    <source>
        <dbReference type="RuleBase" id="RU362091"/>
    </source>
</evidence>
<feature type="transmembrane region" description="Helical" evidence="8">
    <location>
        <begin position="273"/>
        <end position="293"/>
    </location>
</feature>
<comment type="similarity">
    <text evidence="2 7">Belongs to the sodium:solute symporter (SSF) (TC 2.A.21) family.</text>
</comment>
<feature type="transmembrane region" description="Helical" evidence="8">
    <location>
        <begin position="120"/>
        <end position="141"/>
    </location>
</feature>
<evidence type="ECO:0000256" key="8">
    <source>
        <dbReference type="SAM" id="Phobius"/>
    </source>
</evidence>
<dbReference type="GO" id="GO:0005886">
    <property type="term" value="C:plasma membrane"/>
    <property type="evidence" value="ECO:0007669"/>
    <property type="project" value="TreeGrafter"/>
</dbReference>
<feature type="transmembrane region" description="Helical" evidence="8">
    <location>
        <begin position="547"/>
        <end position="568"/>
    </location>
</feature>
<evidence type="ECO:0000313" key="9">
    <source>
        <dbReference type="EMBL" id="WOO43698.1"/>
    </source>
</evidence>
<dbReference type="PANTHER" id="PTHR48086">
    <property type="entry name" value="SODIUM/PROLINE SYMPORTER-RELATED"/>
    <property type="match status" value="1"/>
</dbReference>
<evidence type="ECO:0000256" key="3">
    <source>
        <dbReference type="ARBA" id="ARBA00022448"/>
    </source>
</evidence>
<dbReference type="InterPro" id="IPR050277">
    <property type="entry name" value="Sodium:Solute_Symporter"/>
</dbReference>
<feature type="transmembrane region" description="Helical" evidence="8">
    <location>
        <begin position="395"/>
        <end position="416"/>
    </location>
</feature>
<evidence type="ECO:0000313" key="10">
    <source>
        <dbReference type="Proteomes" id="UP001304300"/>
    </source>
</evidence>
<feature type="transmembrane region" description="Helical" evidence="8">
    <location>
        <begin position="423"/>
        <end position="441"/>
    </location>
</feature>
<feature type="transmembrane region" description="Helical" evidence="8">
    <location>
        <begin position="447"/>
        <end position="464"/>
    </location>
</feature>
<reference evidence="9 10" key="1">
    <citation type="submission" date="2023-10" db="EMBL/GenBank/DDBJ databases">
        <title>Rubellicoccus peritrichatus gen. nov., sp. nov., isolated from an algae of coral reef tank.</title>
        <authorList>
            <person name="Luo J."/>
        </authorList>
    </citation>
    <scope>NUCLEOTIDE SEQUENCE [LARGE SCALE GENOMIC DNA]</scope>
    <source>
        <strain evidence="9 10">CR14</strain>
    </source>
</reference>
<keyword evidence="3" id="KW-0813">Transport</keyword>
<dbReference type="PANTHER" id="PTHR48086:SF7">
    <property type="entry name" value="SODIUM-SOLUTE SYMPORTER-RELATED"/>
    <property type="match status" value="1"/>
</dbReference>
<dbReference type="Pfam" id="PF00474">
    <property type="entry name" value="SSF"/>
    <property type="match status" value="1"/>
</dbReference>
<dbReference type="PROSITE" id="PS50283">
    <property type="entry name" value="NA_SOLUT_SYMP_3"/>
    <property type="match status" value="1"/>
</dbReference>
<comment type="subcellular location">
    <subcellularLocation>
        <location evidence="1">Membrane</location>
        <topology evidence="1">Multi-pass membrane protein</topology>
    </subcellularLocation>
</comment>
<dbReference type="KEGG" id="puo:RZN69_11420"/>